<name>A4QMD7_PINKO</name>
<accession>A4QMD7</accession>
<keyword evidence="1" id="KW-0150">Chloroplast</keyword>
<dbReference type="RefSeq" id="YP_001152234.1">
    <property type="nucleotide sequence ID" value="NC_004677.2"/>
</dbReference>
<organism evidence="1">
    <name type="scientific">Pinus koraiensis</name>
    <name type="common">Korean pine</name>
    <dbReference type="NCBI Taxonomy" id="88728"/>
    <lineage>
        <taxon>Eukaryota</taxon>
        <taxon>Viridiplantae</taxon>
        <taxon>Streptophyta</taxon>
        <taxon>Embryophyta</taxon>
        <taxon>Tracheophyta</taxon>
        <taxon>Spermatophyta</taxon>
        <taxon>Pinopsida</taxon>
        <taxon>Pinidae</taxon>
        <taxon>Conifers I</taxon>
        <taxon>Pinales</taxon>
        <taxon>Pinaceae</taxon>
        <taxon>Pinus</taxon>
        <taxon>Pinus subgen. Strobus</taxon>
    </lineage>
</organism>
<reference evidence="1" key="1">
    <citation type="submission" date="2007-04" db="EMBL/GenBank/DDBJ databases">
        <authorList>
            <person name="Noh E.W."/>
            <person name="Lee J.S."/>
            <person name="Choi Y.I."/>
            <person name="Han M.S."/>
            <person name="Yi Y.S."/>
            <person name="Han S.U."/>
        </authorList>
    </citation>
    <scope>NUCLEOTIDE SEQUENCE</scope>
</reference>
<dbReference type="AlphaFoldDB" id="A4QMD7"/>
<geneLocation type="chloroplast" evidence="1"/>
<sequence length="60" mass="7016">MRKRNKRTTGSGISKNWIGIENLEISGFLVYEYSIDQLNHHNEVYPSWIDKPEVAYVCSK</sequence>
<evidence type="ECO:0000313" key="1">
    <source>
        <dbReference type="EMBL" id="ABP35474.1"/>
    </source>
</evidence>
<proteinExistence type="predicted"/>
<dbReference type="EMBL" id="AY228468">
    <property type="protein sequence ID" value="ABP35474.1"/>
    <property type="molecule type" value="Genomic_DNA"/>
</dbReference>
<keyword evidence="1" id="KW-0934">Plastid</keyword>
<protein>
    <submittedName>
        <fullName evidence="1">ORF60g</fullName>
    </submittedName>
</protein>
<dbReference type="GeneID" id="5048379"/>